<dbReference type="GO" id="GO:0005886">
    <property type="term" value="C:plasma membrane"/>
    <property type="evidence" value="ECO:0007669"/>
    <property type="project" value="TreeGrafter"/>
</dbReference>
<name>A0A7R9R2D3_9ACAR</name>
<dbReference type="InterPro" id="IPR016201">
    <property type="entry name" value="PSI"/>
</dbReference>
<dbReference type="SMART" id="SM00423">
    <property type="entry name" value="PSI"/>
    <property type="match status" value="1"/>
</dbReference>
<dbReference type="GO" id="GO:0002116">
    <property type="term" value="C:semaphorin receptor complex"/>
    <property type="evidence" value="ECO:0007669"/>
    <property type="project" value="TreeGrafter"/>
</dbReference>
<accession>A0A7R9R2D3</accession>
<dbReference type="AlphaFoldDB" id="A0A7R9R2D3"/>
<dbReference type="GO" id="GO:0017154">
    <property type="term" value="F:semaphorin receptor activity"/>
    <property type="evidence" value="ECO:0007669"/>
    <property type="project" value="InterPro"/>
</dbReference>
<organism evidence="3">
    <name type="scientific">Oppiella nova</name>
    <dbReference type="NCBI Taxonomy" id="334625"/>
    <lineage>
        <taxon>Eukaryota</taxon>
        <taxon>Metazoa</taxon>
        <taxon>Ecdysozoa</taxon>
        <taxon>Arthropoda</taxon>
        <taxon>Chelicerata</taxon>
        <taxon>Arachnida</taxon>
        <taxon>Acari</taxon>
        <taxon>Acariformes</taxon>
        <taxon>Sarcoptiformes</taxon>
        <taxon>Oribatida</taxon>
        <taxon>Brachypylina</taxon>
        <taxon>Oppioidea</taxon>
        <taxon>Oppiidae</taxon>
        <taxon>Oppiella</taxon>
    </lineage>
</organism>
<dbReference type="SUPFAM" id="SSF103575">
    <property type="entry name" value="Plexin repeat"/>
    <property type="match status" value="1"/>
</dbReference>
<evidence type="ECO:0000313" key="3">
    <source>
        <dbReference type="EMBL" id="CAD7665950.1"/>
    </source>
</evidence>
<reference evidence="3" key="1">
    <citation type="submission" date="2020-11" db="EMBL/GenBank/DDBJ databases">
        <authorList>
            <person name="Tran Van P."/>
        </authorList>
    </citation>
    <scope>NUCLEOTIDE SEQUENCE</scope>
</reference>
<feature type="non-terminal residue" evidence="3">
    <location>
        <position position="90"/>
    </location>
</feature>
<evidence type="ECO:0000256" key="1">
    <source>
        <dbReference type="ARBA" id="ARBA00023180"/>
    </source>
</evidence>
<keyword evidence="1" id="KW-0325">Glycoprotein</keyword>
<feature type="domain" description="PSI" evidence="2">
    <location>
        <begin position="16"/>
        <end position="51"/>
    </location>
</feature>
<dbReference type="PANTHER" id="PTHR22625:SF70">
    <property type="entry name" value="PLEXIN A, ISOFORM A"/>
    <property type="match status" value="1"/>
</dbReference>
<dbReference type="PANTHER" id="PTHR22625">
    <property type="entry name" value="PLEXIN"/>
    <property type="match status" value="1"/>
</dbReference>
<dbReference type="Proteomes" id="UP000728032">
    <property type="component" value="Unassembled WGS sequence"/>
</dbReference>
<sequence length="90" mass="9458">MKTGPDFVATNFTFYDCSSYQSCTACVSSPFPCDWCVGGHRCTHDTGENCRNDILVTGISSVGPSIRSGPGFCPRINATAGGTTEVLVPS</sequence>
<proteinExistence type="predicted"/>
<dbReference type="EMBL" id="CAJPVJ010050724">
    <property type="protein sequence ID" value="CAG2183081.1"/>
    <property type="molecule type" value="Genomic_DNA"/>
</dbReference>
<dbReference type="EMBL" id="OC965549">
    <property type="protein sequence ID" value="CAD7665950.1"/>
    <property type="molecule type" value="Genomic_DNA"/>
</dbReference>
<dbReference type="Pfam" id="PF24479">
    <property type="entry name" value="PSI_PlexinA-B"/>
    <property type="match status" value="1"/>
</dbReference>
<dbReference type="OrthoDB" id="6512403at2759"/>
<dbReference type="InterPro" id="IPR031148">
    <property type="entry name" value="Plexin"/>
</dbReference>
<protein>
    <recommendedName>
        <fullName evidence="2">PSI domain-containing protein</fullName>
    </recommendedName>
</protein>
<keyword evidence="4" id="KW-1185">Reference proteome</keyword>
<gene>
    <name evidence="3" type="ORF">ONB1V03_LOCUS22502</name>
</gene>
<evidence type="ECO:0000313" key="4">
    <source>
        <dbReference type="Proteomes" id="UP000728032"/>
    </source>
</evidence>
<dbReference type="GO" id="GO:0030334">
    <property type="term" value="P:regulation of cell migration"/>
    <property type="evidence" value="ECO:0007669"/>
    <property type="project" value="TreeGrafter"/>
</dbReference>
<evidence type="ECO:0000259" key="2">
    <source>
        <dbReference type="SMART" id="SM00423"/>
    </source>
</evidence>